<accession>A0A7I4YIY2</accession>
<dbReference type="AlphaFoldDB" id="A0A7I4YIY2"/>
<evidence type="ECO:0000313" key="4">
    <source>
        <dbReference type="Proteomes" id="UP000025227"/>
    </source>
</evidence>
<keyword evidence="4" id="KW-1185">Reference proteome</keyword>
<keyword evidence="2" id="KW-0472">Membrane</keyword>
<evidence type="ECO:0000313" key="5">
    <source>
        <dbReference type="WBParaSite" id="HCON_00106240-00001"/>
    </source>
</evidence>
<feature type="chain" id="PRO_5029517159" evidence="3">
    <location>
        <begin position="23"/>
        <end position="389"/>
    </location>
</feature>
<organism evidence="4 5">
    <name type="scientific">Haemonchus contortus</name>
    <name type="common">Barber pole worm</name>
    <dbReference type="NCBI Taxonomy" id="6289"/>
    <lineage>
        <taxon>Eukaryota</taxon>
        <taxon>Metazoa</taxon>
        <taxon>Ecdysozoa</taxon>
        <taxon>Nematoda</taxon>
        <taxon>Chromadorea</taxon>
        <taxon>Rhabditida</taxon>
        <taxon>Rhabditina</taxon>
        <taxon>Rhabditomorpha</taxon>
        <taxon>Strongyloidea</taxon>
        <taxon>Trichostrongylidae</taxon>
        <taxon>Haemonchus</taxon>
    </lineage>
</organism>
<keyword evidence="2" id="KW-0812">Transmembrane</keyword>
<proteinExistence type="predicted"/>
<dbReference type="Proteomes" id="UP000025227">
    <property type="component" value="Unplaced"/>
</dbReference>
<evidence type="ECO:0000256" key="2">
    <source>
        <dbReference type="SAM" id="Phobius"/>
    </source>
</evidence>
<feature type="transmembrane region" description="Helical" evidence="2">
    <location>
        <begin position="270"/>
        <end position="293"/>
    </location>
</feature>
<evidence type="ECO:0000256" key="1">
    <source>
        <dbReference type="SAM" id="MobiDB-lite"/>
    </source>
</evidence>
<feature type="region of interest" description="Disordered" evidence="1">
    <location>
        <begin position="86"/>
        <end position="238"/>
    </location>
</feature>
<feature type="compositionally biased region" description="Acidic residues" evidence="1">
    <location>
        <begin position="103"/>
        <end position="152"/>
    </location>
</feature>
<evidence type="ECO:0000256" key="3">
    <source>
        <dbReference type="SAM" id="SignalP"/>
    </source>
</evidence>
<sequence>MICHRTVLLCLFCSVLINVKLTEEHRKTGSKKANYSGRRGRSINHWNKNFSIEDFLLMKNDSEALWDFANGSAVLRAKRLRSDENEYEYNEGNKDEEGQEHDASEEEGDEEEEGQEHDASEEEGDEDEEGQEHDASEEEGMEDDIDTSEADTEASSTTEMNEEKTETSEETREMFDETTETSGEATERSGETMDAGKKDDEQEEASGSGFHDNSSTTEGPLIVSGDEGESNGQEANESHVVVAPPIPVPVKREESYKEVEYKDEDDGFPIWIFIVLIPLVLLLLISIACFAITKKSLDSALKKRDQMLKSQARKEAGQLMGTDYAGFGTEVRKPVREGGMGSIMRDPDDDPSVRPEKAQISRMVYVNNQWKTVDKVPSDMSFEIPSESM</sequence>
<feature type="compositionally biased region" description="Basic and acidic residues" evidence="1">
    <location>
        <begin position="161"/>
        <end position="175"/>
    </location>
</feature>
<keyword evidence="2" id="KW-1133">Transmembrane helix</keyword>
<name>A0A7I4YIY2_HAECO</name>
<reference evidence="5" key="1">
    <citation type="submission" date="2020-12" db="UniProtKB">
        <authorList>
            <consortium name="WormBaseParasite"/>
        </authorList>
    </citation>
    <scope>IDENTIFICATION</scope>
    <source>
        <strain evidence="5">MHco3</strain>
    </source>
</reference>
<feature type="compositionally biased region" description="Basic and acidic residues" evidence="1">
    <location>
        <begin position="91"/>
        <end position="102"/>
    </location>
</feature>
<feature type="signal peptide" evidence="3">
    <location>
        <begin position="1"/>
        <end position="22"/>
    </location>
</feature>
<feature type="compositionally biased region" description="Basic and acidic residues" evidence="1">
    <location>
        <begin position="185"/>
        <end position="200"/>
    </location>
</feature>
<dbReference type="OrthoDB" id="5872484at2759"/>
<dbReference type="WBParaSite" id="HCON_00106240-00001">
    <property type="protein sequence ID" value="HCON_00106240-00001"/>
    <property type="gene ID" value="HCON_00106240"/>
</dbReference>
<keyword evidence="3" id="KW-0732">Signal</keyword>
<protein>
    <submittedName>
        <fullName evidence="5">Uncharacterized protein</fullName>
    </submittedName>
</protein>